<dbReference type="SUPFAM" id="SSF47413">
    <property type="entry name" value="lambda repressor-like DNA-binding domains"/>
    <property type="match status" value="1"/>
</dbReference>
<proteinExistence type="predicted"/>
<reference evidence="2 3" key="1">
    <citation type="submission" date="2015-03" db="EMBL/GenBank/DDBJ databases">
        <authorList>
            <person name="Zheng J."/>
            <person name="Ganezle M."/>
        </authorList>
    </citation>
    <scope>NUCLEOTIDE SEQUENCE [LARGE SCALE GENOMIC DNA]</scope>
    <source>
        <strain evidence="2 3">LP38</strain>
    </source>
</reference>
<dbReference type="SMART" id="SM00530">
    <property type="entry name" value="HTH_XRE"/>
    <property type="match status" value="1"/>
</dbReference>
<dbReference type="PATRIC" id="fig|216463.3.peg.772"/>
<evidence type="ECO:0000313" key="2">
    <source>
        <dbReference type="EMBL" id="KJW12479.1"/>
    </source>
</evidence>
<dbReference type="SUPFAM" id="SSF48452">
    <property type="entry name" value="TPR-like"/>
    <property type="match status" value="1"/>
</dbReference>
<dbReference type="InterPro" id="IPR053163">
    <property type="entry name" value="HTH-type_regulator_Rgg"/>
</dbReference>
<feature type="domain" description="HTH cro/C1-type" evidence="1">
    <location>
        <begin position="8"/>
        <end position="61"/>
    </location>
</feature>
<dbReference type="InterPro" id="IPR001387">
    <property type="entry name" value="Cro/C1-type_HTH"/>
</dbReference>
<name>A0A0F3RS92_9LACO</name>
<evidence type="ECO:0000313" key="3">
    <source>
        <dbReference type="Proteomes" id="UP000033491"/>
    </source>
</evidence>
<dbReference type="Proteomes" id="UP000033491">
    <property type="component" value="Unassembled WGS sequence"/>
</dbReference>
<dbReference type="PROSITE" id="PS50943">
    <property type="entry name" value="HTH_CROC1"/>
    <property type="match status" value="1"/>
</dbReference>
<gene>
    <name evidence="2" type="ORF">VC81_08275</name>
</gene>
<comment type="caution">
    <text evidence="2">The sequence shown here is derived from an EMBL/GenBank/DDBJ whole genome shotgun (WGS) entry which is preliminary data.</text>
</comment>
<dbReference type="GO" id="GO:0003677">
    <property type="term" value="F:DNA binding"/>
    <property type="evidence" value="ECO:0007669"/>
    <property type="project" value="InterPro"/>
</dbReference>
<dbReference type="Pfam" id="PF01381">
    <property type="entry name" value="HTH_3"/>
    <property type="match status" value="1"/>
</dbReference>
<dbReference type="InterPro" id="IPR010982">
    <property type="entry name" value="Lambda_DNA-bd_dom_sf"/>
</dbReference>
<dbReference type="InterPro" id="IPR011990">
    <property type="entry name" value="TPR-like_helical_dom_sf"/>
</dbReference>
<dbReference type="Gene3D" id="1.25.40.10">
    <property type="entry name" value="Tetratricopeptide repeat domain"/>
    <property type="match status" value="1"/>
</dbReference>
<dbReference type="EMBL" id="JZCR01000019">
    <property type="protein sequence ID" value="KJW12479.1"/>
    <property type="molecule type" value="Genomic_DNA"/>
</dbReference>
<dbReference type="AlphaFoldDB" id="A0A0F3RS92"/>
<accession>A0A0F3RS92</accession>
<evidence type="ECO:0000259" key="1">
    <source>
        <dbReference type="PROSITE" id="PS50943"/>
    </source>
</evidence>
<protein>
    <recommendedName>
        <fullName evidence="1">HTH cro/C1-type domain-containing protein</fullName>
    </recommendedName>
</protein>
<dbReference type="STRING" id="216463.VC81_08275"/>
<organism evidence="2 3">
    <name type="scientific">Levilactobacillus spicheri</name>
    <dbReference type="NCBI Taxonomy" id="216463"/>
    <lineage>
        <taxon>Bacteria</taxon>
        <taxon>Bacillati</taxon>
        <taxon>Bacillota</taxon>
        <taxon>Bacilli</taxon>
        <taxon>Lactobacillales</taxon>
        <taxon>Lactobacillaceae</taxon>
        <taxon>Levilactobacillus</taxon>
    </lineage>
</organism>
<sequence length="273" mass="30322">MVSLGSTLRKCRQQRSLTQQRVAAGICAQSMLSAIEHDQYVPNARLLVRLCQRLDISLDRLSLVDELTISTDDQLNDCLQRYCNAHQYVQLKAYLQRPATLNAVKTATQTQAYYYYLGIAAFQTGESSATAIQDLWFAMQMTEGKQLTVLTRLATVSLAVVLAKRGQSRQALALTQQALAHITDGGFSANLSVVDYLAALVFTELADYPAATAQVMTTITVITDHQASYMLANCYRLLAEIAARQGNDGSRLTALQKQRFLSELFHEKVPEKF</sequence>
<dbReference type="PANTHER" id="PTHR37038">
    <property type="entry name" value="TRANSCRIPTIONAL REGULATOR-RELATED"/>
    <property type="match status" value="1"/>
</dbReference>
<dbReference type="CDD" id="cd00093">
    <property type="entry name" value="HTH_XRE"/>
    <property type="match status" value="1"/>
</dbReference>